<dbReference type="Pfam" id="PF04082">
    <property type="entry name" value="Fungal_trans"/>
    <property type="match status" value="1"/>
</dbReference>
<name>A0A9X0BDX3_9EURO</name>
<evidence type="ECO:0000256" key="4">
    <source>
        <dbReference type="ARBA" id="ARBA00023163"/>
    </source>
</evidence>
<dbReference type="Proteomes" id="UP001147747">
    <property type="component" value="Unassembled WGS sequence"/>
</dbReference>
<dbReference type="CDD" id="cd12148">
    <property type="entry name" value="fungal_TF_MHR"/>
    <property type="match status" value="1"/>
</dbReference>
<dbReference type="AlphaFoldDB" id="A0A9X0BDX3"/>
<dbReference type="PANTHER" id="PTHR47338">
    <property type="entry name" value="ZN(II)2CYS6 TRANSCRIPTION FACTOR (EUROFUNG)-RELATED"/>
    <property type="match status" value="1"/>
</dbReference>
<evidence type="ECO:0000313" key="8">
    <source>
        <dbReference type="Proteomes" id="UP001147747"/>
    </source>
</evidence>
<organism evidence="7 8">
    <name type="scientific">Penicillium cosmopolitanum</name>
    <dbReference type="NCBI Taxonomy" id="1131564"/>
    <lineage>
        <taxon>Eukaryota</taxon>
        <taxon>Fungi</taxon>
        <taxon>Dikarya</taxon>
        <taxon>Ascomycota</taxon>
        <taxon>Pezizomycotina</taxon>
        <taxon>Eurotiomycetes</taxon>
        <taxon>Eurotiomycetidae</taxon>
        <taxon>Eurotiales</taxon>
        <taxon>Aspergillaceae</taxon>
        <taxon>Penicillium</taxon>
    </lineage>
</organism>
<dbReference type="GeneID" id="81366550"/>
<dbReference type="GO" id="GO:0000981">
    <property type="term" value="F:DNA-binding transcription factor activity, RNA polymerase II-specific"/>
    <property type="evidence" value="ECO:0007669"/>
    <property type="project" value="InterPro"/>
</dbReference>
<dbReference type="SMART" id="SM00906">
    <property type="entry name" value="Fungal_trans"/>
    <property type="match status" value="1"/>
</dbReference>
<dbReference type="InterPro" id="IPR007219">
    <property type="entry name" value="XnlR_reg_dom"/>
</dbReference>
<sequence length="391" mass="43701">MATSKAWLHIGLAVRMAQTLRMRNEYSGRHIPRKREIRRRTFWACVIFDRLVAYCTFRTQTIDLALVGLHLPCSDIAFAFGHDSPGPKMHELGTRPHQDDGKSTLSYFVKTFILWSPIAQAYVDGGRRVSPSSLYDLSSRHWQNLAVIKNWLECLPEDLHWSENNLRAHLSLGQLSHFTSVHLLIQHALFLAHHEHLPQLEDLPSDISSTALASDVTNPDTITTCMTGANCVINMLQLIDAVVPGFRSTPPGICSIIPVVTTASVLLWFQYVSPLVDSLVQSSQSDIHRARSDVDYLLSLLDGWSKTWVLAKAFASSIRLLDDFYQSKYGRAIRDPTVIDINTTHCQSLKEQGNGTESVVASPTPLCDGDGFPEITGIPREPTIKFDSLLV</sequence>
<dbReference type="GO" id="GO:0005634">
    <property type="term" value="C:nucleus"/>
    <property type="evidence" value="ECO:0007669"/>
    <property type="project" value="UniProtKB-SubCell"/>
</dbReference>
<reference evidence="7" key="1">
    <citation type="submission" date="2022-12" db="EMBL/GenBank/DDBJ databases">
        <authorList>
            <person name="Petersen C."/>
        </authorList>
    </citation>
    <scope>NUCLEOTIDE SEQUENCE</scope>
    <source>
        <strain evidence="7">IBT 29677</strain>
    </source>
</reference>
<dbReference type="InterPro" id="IPR050815">
    <property type="entry name" value="TF_fung"/>
</dbReference>
<accession>A0A9X0BDX3</accession>
<protein>
    <submittedName>
        <fullName evidence="7">Transcription factor (Predicted)</fullName>
    </submittedName>
</protein>
<keyword evidence="2" id="KW-0479">Metal-binding</keyword>
<keyword evidence="4" id="KW-0804">Transcription</keyword>
<proteinExistence type="predicted"/>
<gene>
    <name evidence="7" type="ORF">N7509_002933</name>
</gene>
<evidence type="ECO:0000313" key="7">
    <source>
        <dbReference type="EMBL" id="KAJ5409050.1"/>
    </source>
</evidence>
<dbReference type="GO" id="GO:0006351">
    <property type="term" value="P:DNA-templated transcription"/>
    <property type="evidence" value="ECO:0007669"/>
    <property type="project" value="InterPro"/>
</dbReference>
<evidence type="ECO:0000256" key="2">
    <source>
        <dbReference type="ARBA" id="ARBA00022723"/>
    </source>
</evidence>
<dbReference type="RefSeq" id="XP_056493365.1">
    <property type="nucleotide sequence ID" value="XM_056627570.1"/>
</dbReference>
<dbReference type="OrthoDB" id="4356994at2759"/>
<dbReference type="PANTHER" id="PTHR47338:SF5">
    <property type="entry name" value="ZN(II)2CYS6 TRANSCRIPTION FACTOR (EUROFUNG)"/>
    <property type="match status" value="1"/>
</dbReference>
<keyword evidence="3" id="KW-0805">Transcription regulation</keyword>
<keyword evidence="5" id="KW-0539">Nucleus</keyword>
<keyword evidence="8" id="KW-1185">Reference proteome</keyword>
<dbReference type="GO" id="GO:0003677">
    <property type="term" value="F:DNA binding"/>
    <property type="evidence" value="ECO:0007669"/>
    <property type="project" value="InterPro"/>
</dbReference>
<reference evidence="7" key="2">
    <citation type="journal article" date="2023" name="IMA Fungus">
        <title>Comparative genomic study of the Penicillium genus elucidates a diverse pangenome and 15 lateral gene transfer events.</title>
        <authorList>
            <person name="Petersen C."/>
            <person name="Sorensen T."/>
            <person name="Nielsen M.R."/>
            <person name="Sondergaard T.E."/>
            <person name="Sorensen J.L."/>
            <person name="Fitzpatrick D.A."/>
            <person name="Frisvad J.C."/>
            <person name="Nielsen K.L."/>
        </authorList>
    </citation>
    <scope>NUCLEOTIDE SEQUENCE</scope>
    <source>
        <strain evidence="7">IBT 29677</strain>
    </source>
</reference>
<evidence type="ECO:0000256" key="3">
    <source>
        <dbReference type="ARBA" id="ARBA00023015"/>
    </source>
</evidence>
<evidence type="ECO:0000256" key="1">
    <source>
        <dbReference type="ARBA" id="ARBA00004123"/>
    </source>
</evidence>
<dbReference type="GO" id="GO:0008270">
    <property type="term" value="F:zinc ion binding"/>
    <property type="evidence" value="ECO:0007669"/>
    <property type="project" value="InterPro"/>
</dbReference>
<evidence type="ECO:0000256" key="5">
    <source>
        <dbReference type="ARBA" id="ARBA00023242"/>
    </source>
</evidence>
<dbReference type="EMBL" id="JAPZBU010000004">
    <property type="protein sequence ID" value="KAJ5409050.1"/>
    <property type="molecule type" value="Genomic_DNA"/>
</dbReference>
<evidence type="ECO:0000259" key="6">
    <source>
        <dbReference type="SMART" id="SM00906"/>
    </source>
</evidence>
<comment type="caution">
    <text evidence="7">The sequence shown here is derived from an EMBL/GenBank/DDBJ whole genome shotgun (WGS) entry which is preliminary data.</text>
</comment>
<comment type="subcellular location">
    <subcellularLocation>
        <location evidence="1">Nucleus</location>
    </subcellularLocation>
</comment>
<feature type="domain" description="Xylanolytic transcriptional activator regulatory" evidence="6">
    <location>
        <begin position="6"/>
        <end position="78"/>
    </location>
</feature>